<feature type="compositionally biased region" description="Low complexity" evidence="1">
    <location>
        <begin position="9"/>
        <end position="40"/>
    </location>
</feature>
<evidence type="ECO:0000313" key="2">
    <source>
        <dbReference type="EMBL" id="GAA2142193.1"/>
    </source>
</evidence>
<reference evidence="2 3" key="1">
    <citation type="journal article" date="2019" name="Int. J. Syst. Evol. Microbiol.">
        <title>The Global Catalogue of Microorganisms (GCM) 10K type strain sequencing project: providing services to taxonomists for standard genome sequencing and annotation.</title>
        <authorList>
            <consortium name="The Broad Institute Genomics Platform"/>
            <consortium name="The Broad Institute Genome Sequencing Center for Infectious Disease"/>
            <person name="Wu L."/>
            <person name="Ma J."/>
        </authorList>
    </citation>
    <scope>NUCLEOTIDE SEQUENCE [LARGE SCALE GENOMIC DNA]</scope>
    <source>
        <strain evidence="2 3">JCM 15481</strain>
    </source>
</reference>
<gene>
    <name evidence="2" type="ORF">GCM10009802_52830</name>
</gene>
<comment type="caution">
    <text evidence="2">The sequence shown here is derived from an EMBL/GenBank/DDBJ whole genome shotgun (WGS) entry which is preliminary data.</text>
</comment>
<organism evidence="2 3">
    <name type="scientific">Streptomyces synnematoformans</name>
    <dbReference type="NCBI Taxonomy" id="415721"/>
    <lineage>
        <taxon>Bacteria</taxon>
        <taxon>Bacillati</taxon>
        <taxon>Actinomycetota</taxon>
        <taxon>Actinomycetes</taxon>
        <taxon>Kitasatosporales</taxon>
        <taxon>Streptomycetaceae</taxon>
        <taxon>Streptomyces</taxon>
    </lineage>
</organism>
<protein>
    <submittedName>
        <fullName evidence="2">Uncharacterized protein</fullName>
    </submittedName>
</protein>
<name>A0ABN2ZH62_9ACTN</name>
<feature type="compositionally biased region" description="Gly residues" evidence="1">
    <location>
        <begin position="85"/>
        <end position="94"/>
    </location>
</feature>
<feature type="region of interest" description="Disordered" evidence="1">
    <location>
        <begin position="1"/>
        <end position="109"/>
    </location>
</feature>
<keyword evidence="3" id="KW-1185">Reference proteome</keyword>
<dbReference type="Proteomes" id="UP001500443">
    <property type="component" value="Unassembled WGS sequence"/>
</dbReference>
<evidence type="ECO:0000313" key="3">
    <source>
        <dbReference type="Proteomes" id="UP001500443"/>
    </source>
</evidence>
<evidence type="ECO:0000256" key="1">
    <source>
        <dbReference type="SAM" id="MobiDB-lite"/>
    </source>
</evidence>
<dbReference type="EMBL" id="BAAAPF010000244">
    <property type="protein sequence ID" value="GAA2142193.1"/>
    <property type="molecule type" value="Genomic_DNA"/>
</dbReference>
<accession>A0ABN2ZH62</accession>
<proteinExistence type="predicted"/>
<sequence length="109" mass="11053">MQPDRRRSAALPRPVPAAAGAPSPSRGRSPAPSRGRFGPPWDVRVPGQGGVAFRDARPPSDAEASEAQAPAPPPEDGGQAAPGGVPEGAPGGPGQSRIVAMSFCEPRSW</sequence>